<feature type="non-terminal residue" evidence="1">
    <location>
        <position position="70"/>
    </location>
</feature>
<dbReference type="AlphaFoldDB" id="A0AAV5VN50"/>
<accession>A0AAV5VN50</accession>
<comment type="caution">
    <text evidence="1">The sequence shown here is derived from an EMBL/GenBank/DDBJ whole genome shotgun (WGS) entry which is preliminary data.</text>
</comment>
<name>A0AAV5VN50_9BILA</name>
<dbReference type="EMBL" id="BTSY01000003">
    <property type="protein sequence ID" value="GMT19718.1"/>
    <property type="molecule type" value="Genomic_DNA"/>
</dbReference>
<evidence type="ECO:0000313" key="2">
    <source>
        <dbReference type="Proteomes" id="UP001432322"/>
    </source>
</evidence>
<keyword evidence="2" id="KW-1185">Reference proteome</keyword>
<reference evidence="1" key="1">
    <citation type="submission" date="2023-10" db="EMBL/GenBank/DDBJ databases">
        <title>Genome assembly of Pristionchus species.</title>
        <authorList>
            <person name="Yoshida K."/>
            <person name="Sommer R.J."/>
        </authorList>
    </citation>
    <scope>NUCLEOTIDE SEQUENCE</scope>
    <source>
        <strain evidence="1">RS5133</strain>
    </source>
</reference>
<protein>
    <submittedName>
        <fullName evidence="1">Uncharacterized protein</fullName>
    </submittedName>
</protein>
<feature type="non-terminal residue" evidence="1">
    <location>
        <position position="1"/>
    </location>
</feature>
<organism evidence="1 2">
    <name type="scientific">Pristionchus fissidentatus</name>
    <dbReference type="NCBI Taxonomy" id="1538716"/>
    <lineage>
        <taxon>Eukaryota</taxon>
        <taxon>Metazoa</taxon>
        <taxon>Ecdysozoa</taxon>
        <taxon>Nematoda</taxon>
        <taxon>Chromadorea</taxon>
        <taxon>Rhabditida</taxon>
        <taxon>Rhabditina</taxon>
        <taxon>Diplogasteromorpha</taxon>
        <taxon>Diplogasteroidea</taxon>
        <taxon>Neodiplogasteridae</taxon>
        <taxon>Pristionchus</taxon>
    </lineage>
</organism>
<sequence length="70" mass="8350">TARVPIVFYLHFSDSSIHEIGQESIRVKDFVRLPFDKSHFNVEHNTLRIDSFQKSRDSWPLFSRFACHKE</sequence>
<proteinExistence type="predicted"/>
<gene>
    <name evidence="1" type="ORF">PFISCL1PPCAC_11015</name>
</gene>
<dbReference type="Proteomes" id="UP001432322">
    <property type="component" value="Unassembled WGS sequence"/>
</dbReference>
<evidence type="ECO:0000313" key="1">
    <source>
        <dbReference type="EMBL" id="GMT19718.1"/>
    </source>
</evidence>